<proteinExistence type="predicted"/>
<dbReference type="Proteomes" id="UP001455709">
    <property type="component" value="Unassembled WGS sequence"/>
</dbReference>
<evidence type="ECO:0000313" key="3">
    <source>
        <dbReference type="Proteomes" id="UP001455709"/>
    </source>
</evidence>
<keyword evidence="1" id="KW-0812">Transmembrane</keyword>
<protein>
    <submittedName>
        <fullName evidence="2">Uncharacterized protein</fullName>
    </submittedName>
</protein>
<name>A0ABV0FEA3_9NEIS</name>
<keyword evidence="1" id="KW-0472">Membrane</keyword>
<keyword evidence="1" id="KW-1133">Transmembrane helix</keyword>
<comment type="caution">
    <text evidence="2">The sequence shown here is derived from an EMBL/GenBank/DDBJ whole genome shotgun (WGS) entry which is preliminary data.</text>
</comment>
<evidence type="ECO:0000313" key="2">
    <source>
        <dbReference type="EMBL" id="MEO2217498.1"/>
    </source>
</evidence>
<sequence>MEEWYQHGLFCDVAMQFRMATSGQLIAGDFAQWLLWQRRRGALGLHLVSADEMGRCLRPVRGDCDGGIVVRFSEWNELWAGYPEASAINMDDDGPSRAGWAAALDCHWCHGRLGGEIVLAEPDWRAWRREARQQLDGDMGADAWPVCESGPRMSGNAGGWSEWQRLPLVPFTDRNAAGHLLLRELDALSSWHDQHTHPKNDASLYWSLDEAGRERLEAWHRQLQNWQLKVAAALTHADAGEHAHPARLEQASTPGVDFHRPERPAFEAAKGDGIAAGLVLLGLLALAIAGAYAVWHYPGRTLAGLAALCVVWRWARC</sequence>
<keyword evidence="3" id="KW-1185">Reference proteome</keyword>
<accession>A0ABV0FEA3</accession>
<organism evidence="2 3">
    <name type="scientific">Chromobacterium vaccinii</name>
    <dbReference type="NCBI Taxonomy" id="1108595"/>
    <lineage>
        <taxon>Bacteria</taxon>
        <taxon>Pseudomonadati</taxon>
        <taxon>Pseudomonadota</taxon>
        <taxon>Betaproteobacteria</taxon>
        <taxon>Neisseriales</taxon>
        <taxon>Chromobacteriaceae</taxon>
        <taxon>Chromobacterium</taxon>
    </lineage>
</organism>
<dbReference type="RefSeq" id="WP_347370661.1">
    <property type="nucleotide sequence ID" value="NZ_JBDOJC010000001.1"/>
</dbReference>
<reference evidence="2 3" key="1">
    <citation type="submission" date="2024-05" db="EMBL/GenBank/DDBJ databases">
        <authorList>
            <person name="De Oliveira J.P."/>
            <person name="Noriler S.A."/>
            <person name="De Oliveira A.G."/>
            <person name="Sipoli D.S."/>
        </authorList>
    </citation>
    <scope>NUCLEOTIDE SEQUENCE [LARGE SCALE GENOMIC DNA]</scope>
    <source>
        <strain evidence="2 3">LABIM189</strain>
    </source>
</reference>
<feature type="transmembrane region" description="Helical" evidence="1">
    <location>
        <begin position="273"/>
        <end position="293"/>
    </location>
</feature>
<gene>
    <name evidence="2" type="ORF">ABGV49_10570</name>
</gene>
<dbReference type="EMBL" id="JBDOJC010000001">
    <property type="protein sequence ID" value="MEO2217498.1"/>
    <property type="molecule type" value="Genomic_DNA"/>
</dbReference>
<evidence type="ECO:0000256" key="1">
    <source>
        <dbReference type="SAM" id="Phobius"/>
    </source>
</evidence>